<evidence type="ECO:0000313" key="3">
    <source>
        <dbReference type="Proteomes" id="UP000007437"/>
    </source>
</evidence>
<dbReference type="Gene3D" id="3.40.50.12780">
    <property type="entry name" value="N-terminal domain of ligase-like"/>
    <property type="match status" value="1"/>
</dbReference>
<keyword evidence="2" id="KW-0436">Ligase</keyword>
<dbReference type="KEGG" id="brh:RBRH_01921"/>
<keyword evidence="2" id="KW-0614">Plasmid</keyword>
<feature type="domain" description="AMP-dependent synthetase/ligase" evidence="1">
    <location>
        <begin position="65"/>
        <end position="249"/>
    </location>
</feature>
<dbReference type="SUPFAM" id="SSF56801">
    <property type="entry name" value="Acetyl-CoA synthetase-like"/>
    <property type="match status" value="1"/>
</dbReference>
<dbReference type="InterPro" id="IPR000873">
    <property type="entry name" value="AMP-dep_synth/lig_dom"/>
</dbReference>
<sequence>MWRTNSTSSSGSATRGRVSPRFVRLRAMWMKNHRKSKNDDRHCAAGTTVRAIGRLGEILRRHDSATARQPSARALVDSDGSALSYAELSAAADRIAVFLYHKGVVAGDRVGLFMHKSAQTLAAIFGILRLGAAYVPTDVSSSGTRAATLFDDCDVRVIFTDPESARHLTQHAPQLKPRVVVMQPHHEEKNDPREDWQTLDMLHGEKHDYPRSPPDANRLAYILYTSGSSEAPKGVAISQRNAVSFVEWASAAFNVTA</sequence>
<dbReference type="GO" id="GO:0043041">
    <property type="term" value="P:amino acid activation for nonribosomal peptide biosynthetic process"/>
    <property type="evidence" value="ECO:0007669"/>
    <property type="project" value="TreeGrafter"/>
</dbReference>
<dbReference type="InterPro" id="IPR042099">
    <property type="entry name" value="ANL_N_sf"/>
</dbReference>
<dbReference type="eggNOG" id="COG1020">
    <property type="taxonomic scope" value="Bacteria"/>
</dbReference>
<dbReference type="PANTHER" id="PTHR45527">
    <property type="entry name" value="NONRIBOSOMAL PEPTIDE SYNTHETASE"/>
    <property type="match status" value="1"/>
</dbReference>
<dbReference type="GO" id="GO:0016874">
    <property type="term" value="F:ligase activity"/>
    <property type="evidence" value="ECO:0007669"/>
    <property type="project" value="UniProtKB-KW"/>
</dbReference>
<organism evidence="2 3">
    <name type="scientific">Mycetohabitans rhizoxinica (strain DSM 19002 / CIP 109453 / HKI 454)</name>
    <name type="common">Paraburkholderia rhizoxinica</name>
    <dbReference type="NCBI Taxonomy" id="882378"/>
    <lineage>
        <taxon>Bacteria</taxon>
        <taxon>Pseudomonadati</taxon>
        <taxon>Pseudomonadota</taxon>
        <taxon>Betaproteobacteria</taxon>
        <taxon>Burkholderiales</taxon>
        <taxon>Burkholderiaceae</taxon>
        <taxon>Mycetohabitans</taxon>
    </lineage>
</organism>
<name>E5AUI0_MYCRK</name>
<evidence type="ECO:0000259" key="1">
    <source>
        <dbReference type="Pfam" id="PF00501"/>
    </source>
</evidence>
<gene>
    <name evidence="2" type="ordered locus">RBRH_01921</name>
</gene>
<dbReference type="EMBL" id="FR687360">
    <property type="protein sequence ID" value="CBW76754.1"/>
    <property type="molecule type" value="Genomic_DNA"/>
</dbReference>
<evidence type="ECO:0000313" key="2">
    <source>
        <dbReference type="EMBL" id="CBW76754.1"/>
    </source>
</evidence>
<reference evidence="2 3" key="1">
    <citation type="journal article" date="2011" name="J. Bacteriol.">
        <title>Complete genome sequence of Burkholderia rhizoxinica, an endosymbiont of Rhizopus microsporus.</title>
        <authorList>
            <person name="Lackner G."/>
            <person name="Moebius N."/>
            <person name="Partida-Martinez L."/>
            <person name="Hertweck C."/>
        </authorList>
    </citation>
    <scope>NUCLEOTIDE SEQUENCE [LARGE SCALE GENOMIC DNA]</scope>
    <source>
        <strain evidence="3">DSM 19002 / CIP 109453 / HKI 454</strain>
        <plasmid evidence="2 3">pBRH01</plasmid>
    </source>
</reference>
<protein>
    <submittedName>
        <fullName evidence="2">D-alanine-activating enzyme</fullName>
        <ecNumber evidence="2">6.3.2.-</ecNumber>
    </submittedName>
</protein>
<dbReference type="EC" id="6.3.2.-" evidence="2"/>
<accession>E5AUI0</accession>
<dbReference type="Pfam" id="PF00501">
    <property type="entry name" value="AMP-binding"/>
    <property type="match status" value="1"/>
</dbReference>
<geneLocation type="plasmid" evidence="2 3">
    <name>pBRH01</name>
</geneLocation>
<dbReference type="GO" id="GO:0044550">
    <property type="term" value="P:secondary metabolite biosynthetic process"/>
    <property type="evidence" value="ECO:0007669"/>
    <property type="project" value="TreeGrafter"/>
</dbReference>
<dbReference type="AlphaFoldDB" id="E5AUI0"/>
<dbReference type="GO" id="GO:0005737">
    <property type="term" value="C:cytoplasm"/>
    <property type="evidence" value="ECO:0007669"/>
    <property type="project" value="TreeGrafter"/>
</dbReference>
<dbReference type="GO" id="GO:0031177">
    <property type="term" value="F:phosphopantetheine binding"/>
    <property type="evidence" value="ECO:0007669"/>
    <property type="project" value="TreeGrafter"/>
</dbReference>
<dbReference type="Proteomes" id="UP000007437">
    <property type="component" value="Plasmid pBRH01"/>
</dbReference>
<dbReference type="PANTHER" id="PTHR45527:SF1">
    <property type="entry name" value="FATTY ACID SYNTHASE"/>
    <property type="match status" value="1"/>
</dbReference>
<proteinExistence type="predicted"/>
<dbReference type="HOGENOM" id="CLU_1080436_0_0_4"/>